<gene>
    <name evidence="9" type="ORF">H8S23_12330</name>
</gene>
<evidence type="ECO:0000256" key="2">
    <source>
        <dbReference type="ARBA" id="ARBA00022857"/>
    </source>
</evidence>
<accession>A0A923L1U0</accession>
<dbReference type="InterPro" id="IPR036812">
    <property type="entry name" value="NAD(P)_OxRdtase_dom_sf"/>
</dbReference>
<name>A0A923L1U0_9FIRM</name>
<dbReference type="SUPFAM" id="SSF50891">
    <property type="entry name" value="Cyclophilin-like"/>
    <property type="match status" value="1"/>
</dbReference>
<dbReference type="FunFam" id="3.20.20.100:FF:000002">
    <property type="entry name" value="2,5-diketo-D-gluconic acid reductase A"/>
    <property type="match status" value="1"/>
</dbReference>
<dbReference type="Gene3D" id="3.20.20.100">
    <property type="entry name" value="NADP-dependent oxidoreductase domain"/>
    <property type="match status" value="1"/>
</dbReference>
<evidence type="ECO:0000313" key="10">
    <source>
        <dbReference type="Proteomes" id="UP000659630"/>
    </source>
</evidence>
<evidence type="ECO:0000256" key="1">
    <source>
        <dbReference type="ARBA" id="ARBA00007905"/>
    </source>
</evidence>
<dbReference type="SUPFAM" id="SSF52218">
    <property type="entry name" value="Flavoproteins"/>
    <property type="match status" value="1"/>
</dbReference>
<feature type="signal peptide" evidence="5">
    <location>
        <begin position="1"/>
        <end position="24"/>
    </location>
</feature>
<evidence type="ECO:0000256" key="5">
    <source>
        <dbReference type="SAM" id="SignalP"/>
    </source>
</evidence>
<dbReference type="GO" id="GO:0016616">
    <property type="term" value="F:oxidoreductase activity, acting on the CH-OH group of donors, NAD or NADP as acceptor"/>
    <property type="evidence" value="ECO:0007669"/>
    <property type="project" value="UniProtKB-ARBA"/>
</dbReference>
<dbReference type="Pfam" id="PF18050">
    <property type="entry name" value="Cyclophil_like2"/>
    <property type="match status" value="1"/>
</dbReference>
<dbReference type="SUPFAM" id="SSF51430">
    <property type="entry name" value="NAD(P)-linked oxidoreductase"/>
    <property type="match status" value="1"/>
</dbReference>
<dbReference type="GO" id="GO:0010181">
    <property type="term" value="F:FMN binding"/>
    <property type="evidence" value="ECO:0007669"/>
    <property type="project" value="InterPro"/>
</dbReference>
<dbReference type="PROSITE" id="PS51257">
    <property type="entry name" value="PROKAR_LIPOPROTEIN"/>
    <property type="match status" value="1"/>
</dbReference>
<feature type="domain" description="NADP-dependent oxidoreductase" evidence="6">
    <location>
        <begin position="373"/>
        <end position="613"/>
    </location>
</feature>
<keyword evidence="2" id="KW-0521">NADP</keyword>
<dbReference type="InterPro" id="IPR008254">
    <property type="entry name" value="Flavodoxin/NO_synth"/>
</dbReference>
<feature type="domain" description="Flavodoxin-like" evidence="7">
    <location>
        <begin position="185"/>
        <end position="337"/>
    </location>
</feature>
<dbReference type="Pfam" id="PF00248">
    <property type="entry name" value="Aldo_ket_red"/>
    <property type="match status" value="1"/>
</dbReference>
<dbReference type="PANTHER" id="PTHR43827:SF3">
    <property type="entry name" value="NADP-DEPENDENT OXIDOREDUCTASE DOMAIN-CONTAINING PROTEIN"/>
    <property type="match status" value="1"/>
</dbReference>
<evidence type="ECO:0000313" key="9">
    <source>
        <dbReference type="EMBL" id="MBC5582295.1"/>
    </source>
</evidence>
<dbReference type="PRINTS" id="PR00069">
    <property type="entry name" value="ALDKETRDTASE"/>
</dbReference>
<evidence type="ECO:0000259" key="8">
    <source>
        <dbReference type="Pfam" id="PF18050"/>
    </source>
</evidence>
<dbReference type="Gene3D" id="3.40.50.360">
    <property type="match status" value="1"/>
</dbReference>
<keyword evidence="10" id="KW-1185">Reference proteome</keyword>
<keyword evidence="5" id="KW-0732">Signal</keyword>
<dbReference type="RefSeq" id="WP_186888659.1">
    <property type="nucleotide sequence ID" value="NZ_JACONZ010000005.1"/>
</dbReference>
<protein>
    <submittedName>
        <fullName evidence="9">Aldo/keto reductase</fullName>
    </submittedName>
</protein>
<dbReference type="Proteomes" id="UP000659630">
    <property type="component" value="Unassembled WGS sequence"/>
</dbReference>
<dbReference type="AlphaFoldDB" id="A0A923L1U0"/>
<evidence type="ECO:0000256" key="3">
    <source>
        <dbReference type="ARBA" id="ARBA00023002"/>
    </source>
</evidence>
<dbReference type="Pfam" id="PF12682">
    <property type="entry name" value="Flavodoxin_4"/>
    <property type="match status" value="1"/>
</dbReference>
<dbReference type="CDD" id="cd19071">
    <property type="entry name" value="AKR_AKR1-5-like"/>
    <property type="match status" value="1"/>
</dbReference>
<evidence type="ECO:0000256" key="4">
    <source>
        <dbReference type="SAM" id="MobiDB-lite"/>
    </source>
</evidence>
<dbReference type="InterPro" id="IPR020471">
    <property type="entry name" value="AKR"/>
</dbReference>
<dbReference type="Gene3D" id="2.40.100.20">
    <property type="match status" value="1"/>
</dbReference>
<dbReference type="InterPro" id="IPR041183">
    <property type="entry name" value="Cyclophilin-like"/>
</dbReference>
<comment type="caution">
    <text evidence="9">The sequence shown here is derived from an EMBL/GenBank/DDBJ whole genome shotgun (WGS) entry which is preliminary data.</text>
</comment>
<keyword evidence="3" id="KW-0560">Oxidoreductase</keyword>
<comment type="similarity">
    <text evidence="1">Belongs to the aldo/keto reductase family.</text>
</comment>
<feature type="chain" id="PRO_5039457711" evidence="5">
    <location>
        <begin position="25"/>
        <end position="621"/>
    </location>
</feature>
<reference evidence="9" key="1">
    <citation type="submission" date="2020-08" db="EMBL/GenBank/DDBJ databases">
        <title>Genome public.</title>
        <authorList>
            <person name="Liu C."/>
            <person name="Sun Q."/>
        </authorList>
    </citation>
    <scope>NUCLEOTIDE SEQUENCE</scope>
    <source>
        <strain evidence="9">BX8</strain>
    </source>
</reference>
<feature type="domain" description="Cyclophilin-like" evidence="8">
    <location>
        <begin position="62"/>
        <end position="169"/>
    </location>
</feature>
<dbReference type="EMBL" id="JACONZ010000005">
    <property type="protein sequence ID" value="MBC5582295.1"/>
    <property type="molecule type" value="Genomic_DNA"/>
</dbReference>
<evidence type="ECO:0000259" key="7">
    <source>
        <dbReference type="Pfam" id="PF12682"/>
    </source>
</evidence>
<dbReference type="InterPro" id="IPR029000">
    <property type="entry name" value="Cyclophilin-like_dom_sf"/>
</dbReference>
<dbReference type="PANTHER" id="PTHR43827">
    <property type="entry name" value="2,5-DIKETO-D-GLUCONIC ACID REDUCTASE"/>
    <property type="match status" value="1"/>
</dbReference>
<sequence length="621" mass="67700">MRRRFLSLALALCTLTLLTLSACTAENRFESSTALEDGYSSSIAEASADAANETPHGNALQISVGGKDFTAVLEENAAVRALAARLPLTVTMEELNGNEKYYDLPQDLPTDPEQPGTIQAGDLMLYGSNCLVLFYESFDSAYAYTRLGRIADPAGLAEAVGNGTAEVTFRMQTSENIPDSNGENKMLVAYFSATGTTRPLAEYAANSLDADLYEIVPEVLYTADDLNYTNGSSRANREQSDPSARPTISGSVENMGDYNVVLLGYPIWHGQAPKIICTFLESYDFSGKTIVPFCTSHSSGIGSSDTNLHALAPGADWRSGRRFPGGTSRETITDWIDGLELPRTTAATGIGTFDFETRTVMLNSGYAMPINGLGTYSLTGETCFHSVSAALERGVRLIDTAYMYHNEAEVGRAVRESGIPREDIFVITKLYPSQFANAEAAIDQALESMGLDYIDMMLLHHPGEGDVAAYQAMERAVAEGKLRSIGLSNWYVEELEAFLPRVDITPALVQNEIHPYYQENDVIPYIQSLGIVVQGWYPLGGRGHTAELLGDEVISGIAAAHGKSSAQVILRWNLQKGVVVIPGSSNPDHIQENTELYDFELTEAEMARINALDRNEKHDWY</sequence>
<evidence type="ECO:0000259" key="6">
    <source>
        <dbReference type="Pfam" id="PF00248"/>
    </source>
</evidence>
<proteinExistence type="inferred from homology"/>
<dbReference type="GO" id="GO:0016651">
    <property type="term" value="F:oxidoreductase activity, acting on NAD(P)H"/>
    <property type="evidence" value="ECO:0007669"/>
    <property type="project" value="UniProtKB-ARBA"/>
</dbReference>
<dbReference type="InterPro" id="IPR029039">
    <property type="entry name" value="Flavoprotein-like_sf"/>
</dbReference>
<dbReference type="InterPro" id="IPR023210">
    <property type="entry name" value="NADP_OxRdtase_dom"/>
</dbReference>
<feature type="region of interest" description="Disordered" evidence="4">
    <location>
        <begin position="231"/>
        <end position="250"/>
    </location>
</feature>
<organism evidence="9 10">
    <name type="scientific">Anaerofilum hominis</name>
    <dbReference type="NCBI Taxonomy" id="2763016"/>
    <lineage>
        <taxon>Bacteria</taxon>
        <taxon>Bacillati</taxon>
        <taxon>Bacillota</taxon>
        <taxon>Clostridia</taxon>
        <taxon>Eubacteriales</taxon>
        <taxon>Oscillospiraceae</taxon>
        <taxon>Anaerofilum</taxon>
    </lineage>
</organism>